<keyword evidence="1" id="KW-0472">Membrane</keyword>
<accession>A0A0A9BTY3</accession>
<evidence type="ECO:0000313" key="2">
    <source>
        <dbReference type="EMBL" id="JAD66791.1"/>
    </source>
</evidence>
<keyword evidence="1" id="KW-0812">Transmembrane</keyword>
<evidence type="ECO:0000256" key="1">
    <source>
        <dbReference type="SAM" id="Phobius"/>
    </source>
</evidence>
<reference evidence="2" key="2">
    <citation type="journal article" date="2015" name="Data Brief">
        <title>Shoot transcriptome of the giant reed, Arundo donax.</title>
        <authorList>
            <person name="Barrero R.A."/>
            <person name="Guerrero F.D."/>
            <person name="Moolhuijzen P."/>
            <person name="Goolsby J.A."/>
            <person name="Tidwell J."/>
            <person name="Bellgard S.E."/>
            <person name="Bellgard M.I."/>
        </authorList>
    </citation>
    <scope>NUCLEOTIDE SEQUENCE</scope>
    <source>
        <tissue evidence="2">Shoot tissue taken approximately 20 cm above the soil surface</tissue>
    </source>
</reference>
<protein>
    <submittedName>
        <fullName evidence="2">Uncharacterized protein</fullName>
    </submittedName>
</protein>
<name>A0A0A9BTY3_ARUDO</name>
<proteinExistence type="predicted"/>
<dbReference type="AlphaFoldDB" id="A0A0A9BTY3"/>
<sequence length="78" mass="9318">MTQTTYQQWHCNEIKLTKLPCKICEFLQPVTLSFIRFICILLTSANFFLLMHRFWYGGFWLGRCTSKTTITQICNFLK</sequence>
<dbReference type="EMBL" id="GBRH01231104">
    <property type="protein sequence ID" value="JAD66791.1"/>
    <property type="molecule type" value="Transcribed_RNA"/>
</dbReference>
<keyword evidence="1" id="KW-1133">Transmembrane helix</keyword>
<feature type="transmembrane region" description="Helical" evidence="1">
    <location>
        <begin position="34"/>
        <end position="56"/>
    </location>
</feature>
<reference evidence="2" key="1">
    <citation type="submission" date="2014-09" db="EMBL/GenBank/DDBJ databases">
        <authorList>
            <person name="Magalhaes I.L.F."/>
            <person name="Oliveira U."/>
            <person name="Santos F.R."/>
            <person name="Vidigal T.H.D.A."/>
            <person name="Brescovit A.D."/>
            <person name="Santos A.J."/>
        </authorList>
    </citation>
    <scope>NUCLEOTIDE SEQUENCE</scope>
    <source>
        <tissue evidence="2">Shoot tissue taken approximately 20 cm above the soil surface</tissue>
    </source>
</reference>
<organism evidence="2">
    <name type="scientific">Arundo donax</name>
    <name type="common">Giant reed</name>
    <name type="synonym">Donax arundinaceus</name>
    <dbReference type="NCBI Taxonomy" id="35708"/>
    <lineage>
        <taxon>Eukaryota</taxon>
        <taxon>Viridiplantae</taxon>
        <taxon>Streptophyta</taxon>
        <taxon>Embryophyta</taxon>
        <taxon>Tracheophyta</taxon>
        <taxon>Spermatophyta</taxon>
        <taxon>Magnoliopsida</taxon>
        <taxon>Liliopsida</taxon>
        <taxon>Poales</taxon>
        <taxon>Poaceae</taxon>
        <taxon>PACMAD clade</taxon>
        <taxon>Arundinoideae</taxon>
        <taxon>Arundineae</taxon>
        <taxon>Arundo</taxon>
    </lineage>
</organism>